<reference evidence="1 2" key="1">
    <citation type="submission" date="2012-02" db="EMBL/GenBank/DDBJ databases">
        <title>Improved High-Quality Draft genome of Joostella marina DSM 19592.</title>
        <authorList>
            <consortium name="US DOE Joint Genome Institute (JGI-PGF)"/>
            <person name="Lucas S."/>
            <person name="Copeland A."/>
            <person name="Lapidus A."/>
            <person name="Bruce D."/>
            <person name="Goodwin L."/>
            <person name="Pitluck S."/>
            <person name="Peters L."/>
            <person name="Chertkov O."/>
            <person name="Ovchinnikova G."/>
            <person name="Kyrpides N."/>
            <person name="Mavromatis K."/>
            <person name="Detter J.C."/>
            <person name="Han C."/>
            <person name="Land M."/>
            <person name="Hauser L."/>
            <person name="Markowitz V."/>
            <person name="Cheng J.-F."/>
            <person name="Hugenholtz P."/>
            <person name="Woyke T."/>
            <person name="Wu D."/>
            <person name="Tindall B."/>
            <person name="Brambilla E."/>
            <person name="Klenk H.-P."/>
            <person name="Eisen J.A."/>
        </authorList>
    </citation>
    <scope>NUCLEOTIDE SEQUENCE [LARGE SCALE GENOMIC DNA]</scope>
    <source>
        <strain evidence="1 2">DSM 19592</strain>
    </source>
</reference>
<evidence type="ECO:0000313" key="1">
    <source>
        <dbReference type="EMBL" id="EIJ37771.1"/>
    </source>
</evidence>
<dbReference type="RefSeq" id="WP_008610805.1">
    <property type="nucleotide sequence ID" value="NZ_JH651379.1"/>
</dbReference>
<dbReference type="OrthoDB" id="770653at2"/>
<organism evidence="1 2">
    <name type="scientific">Galbibacter orientalis DSM 19592</name>
    <dbReference type="NCBI Taxonomy" id="926559"/>
    <lineage>
        <taxon>Bacteria</taxon>
        <taxon>Pseudomonadati</taxon>
        <taxon>Bacteroidota</taxon>
        <taxon>Flavobacteriia</taxon>
        <taxon>Flavobacteriales</taxon>
        <taxon>Flavobacteriaceae</taxon>
        <taxon>Galbibacter</taxon>
    </lineage>
</organism>
<keyword evidence="2" id="KW-1185">Reference proteome</keyword>
<protein>
    <submittedName>
        <fullName evidence="1">Uncharacterized protein</fullName>
    </submittedName>
</protein>
<name>I3C2C8_9FLAO</name>
<dbReference type="STRING" id="926559.JoomaDRAFT_0737"/>
<dbReference type="Proteomes" id="UP000004690">
    <property type="component" value="Unassembled WGS sequence"/>
</dbReference>
<dbReference type="eggNOG" id="ENOG5032ZG6">
    <property type="taxonomic scope" value="Bacteria"/>
</dbReference>
<evidence type="ECO:0000313" key="2">
    <source>
        <dbReference type="Proteomes" id="UP000004690"/>
    </source>
</evidence>
<dbReference type="EMBL" id="JH651379">
    <property type="protein sequence ID" value="EIJ37771.1"/>
    <property type="molecule type" value="Genomic_DNA"/>
</dbReference>
<dbReference type="HOGENOM" id="CLU_137209_0_0_10"/>
<dbReference type="AlphaFoldDB" id="I3C2C8"/>
<gene>
    <name evidence="1" type="ORF">JoomaDRAFT_0737</name>
</gene>
<proteinExistence type="predicted"/>
<sequence>MKRGGGLKALFTRNTVEKAFEIWKDRIEWQIEESLLYAGNEFVNKARLTGRYKDQTGNLRSSIGYMVIKDGQILGERFETYDGKGEEGVKKAKEFAERLASENPRGLMLIGVAGMEYAAAVEAKNFDVITGAGTETEQLLKQLLSKINYT</sequence>
<accession>I3C2C8</accession>